<sequence>MMPAAPTLILLPGWAMAPSSLMALAAELKAQLPGWVIDCPPLPATSDDTLKVWLDDLDDRLPEHAWLAGWSLGGMLAMALSARRGARCPGVMTLGSNASFIACRDWQCALLPATLAGFRARWTSAPEKTLSRFMALIARGSAQRSRMIRQLEQHAATLTARQALAGLSLLAHIDLQALLALEHCPRLHLFAELDALVPVDACDEVAKRLPANSAVHTLMDTGHAFPLEHPETCARHMVAFIKQSGTGDAHEH</sequence>
<keyword evidence="1" id="KW-0732">Signal</keyword>
<feature type="chain" id="PRO_5015307485" evidence="1">
    <location>
        <begin position="26"/>
        <end position="252"/>
    </location>
</feature>
<evidence type="ECO:0000259" key="2">
    <source>
        <dbReference type="Pfam" id="PF12697"/>
    </source>
</evidence>
<protein>
    <submittedName>
        <fullName evidence="3">Pimeloyl-[acyl-carrier protein] methyl ester esterase</fullName>
        <ecNumber evidence="3">3.1.1.85</ecNumber>
    </submittedName>
</protein>
<dbReference type="EMBL" id="ONZI01000001">
    <property type="protein sequence ID" value="SPJ32131.1"/>
    <property type="molecule type" value="Genomic_DNA"/>
</dbReference>
<dbReference type="Pfam" id="PF12697">
    <property type="entry name" value="Abhydrolase_6"/>
    <property type="match status" value="1"/>
</dbReference>
<dbReference type="GO" id="GO:0090499">
    <property type="term" value="F:pimelyl-[acyl-carrier protein] methyl ester esterase activity"/>
    <property type="evidence" value="ECO:0007669"/>
    <property type="project" value="UniProtKB-EC"/>
</dbReference>
<proteinExistence type="predicted"/>
<evidence type="ECO:0000313" key="3">
    <source>
        <dbReference type="EMBL" id="SPJ32131.1"/>
    </source>
</evidence>
<keyword evidence="4" id="KW-1185">Reference proteome</keyword>
<feature type="domain" description="AB hydrolase-1" evidence="2">
    <location>
        <begin position="8"/>
        <end position="235"/>
    </location>
</feature>
<evidence type="ECO:0000256" key="1">
    <source>
        <dbReference type="SAM" id="SignalP"/>
    </source>
</evidence>
<dbReference type="RefSeq" id="WP_108841033.1">
    <property type="nucleotide sequence ID" value="NZ_ONZI01000001.1"/>
</dbReference>
<dbReference type="Proteomes" id="UP000244934">
    <property type="component" value="Unassembled WGS sequence"/>
</dbReference>
<evidence type="ECO:0000313" key="4">
    <source>
        <dbReference type="Proteomes" id="UP000244934"/>
    </source>
</evidence>
<gene>
    <name evidence="3" type="primary">bioH_1</name>
    <name evidence="3" type="ORF">KSP9073_00131</name>
</gene>
<dbReference type="Gene3D" id="3.40.50.1820">
    <property type="entry name" value="alpha/beta hydrolase"/>
    <property type="match status" value="1"/>
</dbReference>
<name>A0A2R8CGX8_9GAMM</name>
<dbReference type="SUPFAM" id="SSF53474">
    <property type="entry name" value="alpha/beta-Hydrolases"/>
    <property type="match status" value="1"/>
</dbReference>
<feature type="signal peptide" evidence="1">
    <location>
        <begin position="1"/>
        <end position="25"/>
    </location>
</feature>
<reference evidence="4" key="1">
    <citation type="submission" date="2018-03" db="EMBL/GenBank/DDBJ databases">
        <authorList>
            <person name="Navarro De La Torre S."/>
        </authorList>
    </citation>
    <scope>NUCLEOTIDE SEQUENCE [LARGE SCALE GENOMIC DNA]</scope>
    <source>
        <strain evidence="4">EAod3</strain>
    </source>
</reference>
<organism evidence="3 4">
    <name type="scientific">Kushneria phyllosphaerae</name>
    <dbReference type="NCBI Taxonomy" id="2100822"/>
    <lineage>
        <taxon>Bacteria</taxon>
        <taxon>Pseudomonadati</taxon>
        <taxon>Pseudomonadota</taxon>
        <taxon>Gammaproteobacteria</taxon>
        <taxon>Oceanospirillales</taxon>
        <taxon>Halomonadaceae</taxon>
        <taxon>Kushneria</taxon>
    </lineage>
</organism>
<dbReference type="InterPro" id="IPR000073">
    <property type="entry name" value="AB_hydrolase_1"/>
</dbReference>
<keyword evidence="3" id="KW-0378">Hydrolase</keyword>
<dbReference type="EC" id="3.1.1.85" evidence="3"/>
<accession>A0A2R8CGX8</accession>
<dbReference type="OrthoDB" id="9780744at2"/>
<dbReference type="InterPro" id="IPR029058">
    <property type="entry name" value="AB_hydrolase_fold"/>
</dbReference>
<dbReference type="AlphaFoldDB" id="A0A2R8CGX8"/>